<dbReference type="PROSITE" id="PS50942">
    <property type="entry name" value="ENTH"/>
    <property type="match status" value="1"/>
</dbReference>
<dbReference type="CTD" id="108702790"/>
<dbReference type="SMART" id="SM00273">
    <property type="entry name" value="ENTH"/>
    <property type="match status" value="1"/>
</dbReference>
<comment type="similarity">
    <text evidence="2">Belongs to the epsin family.</text>
</comment>
<feature type="compositionally biased region" description="Polar residues" evidence="8">
    <location>
        <begin position="169"/>
        <end position="178"/>
    </location>
</feature>
<evidence type="ECO:0000256" key="7">
    <source>
        <dbReference type="SAM" id="Coils"/>
    </source>
</evidence>
<dbReference type="PANTHER" id="PTHR12276">
    <property type="entry name" value="EPSIN/ENT-RELATED"/>
    <property type="match status" value="1"/>
</dbReference>
<dbReference type="GO" id="GO:0030276">
    <property type="term" value="F:clathrin binding"/>
    <property type="evidence" value="ECO:0000318"/>
    <property type="project" value="GO_Central"/>
</dbReference>
<keyword evidence="3" id="KW-0963">Cytoplasm</keyword>
<dbReference type="InterPro" id="IPR013809">
    <property type="entry name" value="ENTH"/>
</dbReference>
<dbReference type="RefSeq" id="XP_018093966.1">
    <property type="nucleotide sequence ID" value="XM_018238477.2"/>
</dbReference>
<dbReference type="PaxDb" id="8355-A0A1L8EMS6"/>
<dbReference type="CDD" id="cd16990">
    <property type="entry name" value="ENTH_Epsin"/>
    <property type="match status" value="1"/>
</dbReference>
<proteinExistence type="inferred from homology"/>
<dbReference type="STRING" id="8355.A0A1L8EMS6"/>
<dbReference type="Xenbase" id="XB-GENE-17345157">
    <property type="gene designation" value="epn3.S"/>
</dbReference>
<feature type="compositionally biased region" description="Low complexity" evidence="8">
    <location>
        <begin position="197"/>
        <end position="206"/>
    </location>
</feature>
<dbReference type="OrthoDB" id="4033880at2759"/>
<dbReference type="RefSeq" id="XP_018093968.1">
    <property type="nucleotide sequence ID" value="XM_018238479.2"/>
</dbReference>
<dbReference type="AGR" id="Xenbase:XB-GENE-17345157"/>
<evidence type="ECO:0000256" key="4">
    <source>
        <dbReference type="ARBA" id="ARBA00022553"/>
    </source>
</evidence>
<evidence type="ECO:0000256" key="1">
    <source>
        <dbReference type="ARBA" id="ARBA00004496"/>
    </source>
</evidence>
<dbReference type="GO" id="GO:0005886">
    <property type="term" value="C:plasma membrane"/>
    <property type="evidence" value="ECO:0000318"/>
    <property type="project" value="GO_Central"/>
</dbReference>
<comment type="subcellular location">
    <subcellularLocation>
        <location evidence="1">Cytoplasm</location>
    </subcellularLocation>
</comment>
<dbReference type="GeneID" id="108702790"/>
<dbReference type="GO" id="GO:0006897">
    <property type="term" value="P:endocytosis"/>
    <property type="evidence" value="ECO:0000318"/>
    <property type="project" value="GO_Central"/>
</dbReference>
<feature type="region of interest" description="Disordered" evidence="8">
    <location>
        <begin position="169"/>
        <end position="232"/>
    </location>
</feature>
<evidence type="ECO:0000313" key="10">
    <source>
        <dbReference type="Proteomes" id="UP000186698"/>
    </source>
</evidence>
<evidence type="ECO:0000256" key="3">
    <source>
        <dbReference type="ARBA" id="ARBA00022490"/>
    </source>
</evidence>
<evidence type="ECO:0000313" key="11">
    <source>
        <dbReference type="RefSeq" id="XP_018093966.1"/>
    </source>
</evidence>
<dbReference type="Gene3D" id="1.25.40.90">
    <property type="match status" value="1"/>
</dbReference>
<name>A0A1L8EMS6_XENLA</name>
<dbReference type="GO" id="GO:0005543">
    <property type="term" value="F:phospholipid binding"/>
    <property type="evidence" value="ECO:0000318"/>
    <property type="project" value="GO_Central"/>
</dbReference>
<dbReference type="Pfam" id="PF01417">
    <property type="entry name" value="ENTH"/>
    <property type="match status" value="1"/>
</dbReference>
<keyword evidence="7" id="KW-0175">Coiled coil</keyword>
<dbReference type="SMART" id="SM00726">
    <property type="entry name" value="UIM"/>
    <property type="match status" value="2"/>
</dbReference>
<keyword evidence="4" id="KW-0597">Phosphoprotein</keyword>
<evidence type="ECO:0000256" key="8">
    <source>
        <dbReference type="SAM" id="MobiDB-lite"/>
    </source>
</evidence>
<dbReference type="KEGG" id="xla:108702790"/>
<dbReference type="FunFam" id="1.25.40.90:FF:000002">
    <property type="entry name" value="epsin-2 isoform X1"/>
    <property type="match status" value="1"/>
</dbReference>
<dbReference type="GO" id="GO:0030125">
    <property type="term" value="C:clathrin vesicle coat"/>
    <property type="evidence" value="ECO:0000318"/>
    <property type="project" value="GO_Central"/>
</dbReference>
<gene>
    <name evidence="11 12 13 14" type="primary">epn3.S</name>
</gene>
<evidence type="ECO:0000313" key="13">
    <source>
        <dbReference type="RefSeq" id="XP_018093968.1"/>
    </source>
</evidence>
<evidence type="ECO:0000313" key="12">
    <source>
        <dbReference type="RefSeq" id="XP_018093967.1"/>
    </source>
</evidence>
<evidence type="ECO:0000256" key="2">
    <source>
        <dbReference type="ARBA" id="ARBA00010130"/>
    </source>
</evidence>
<sequence length="601" mass="66141">MATSSIRRQVKNIVHNYSEAEVKVREATSNDPWGPSTSLMSEISLMTHHAEAFPEVMIMIWKRLNDSGKNWRHVYKALTLLDYLIKNGSKRVVDECNETIHSVQTLKDFQFMDRDGKDQGINVREKAKQIVSLLKDEERLKQERIQAKNTRRRISQGFNGISIRKTSLSQDASGSCSELSPELEQVRPQSSGEEELQLQLALAMSQEEAEKKKVPPAPNEEEEQQLQTALNQSKEEYEKQMRLVQGEKSLIERAHNQFKPSNEYHELEGVKKPYKSETHLLDLDDIFGPAPSSSTDPWNSVPLPPPNNGLTRSVSFGSLYPTWATSGVSARDSSSLSWDMPSPTTQLREDQASQSIIFGSDPSPGLKEATIVVKNTPSDPWGDNTQSLADSTFKSPLMSESPFELDLFGEVVSTTKSNTDSLNLKPLEDSLDDAKANPRCRTPESFLDQAALSLVNLDSLIPGSGSSAKNRNPFASGLNTPSPNNPFQLGEQKLSLNQIRTTSPEPGTSTPLMPQQNVSTMPAISMGHMPNTLTAFSTGPGFVMPTSTQLLIPLYGPPASLGMPPSLSVPLNQLPTAHQVPFSLPPPIVPQSSQGGNNPFL</sequence>
<accession>A0A1L8EMS6</accession>
<evidence type="ECO:0000256" key="5">
    <source>
        <dbReference type="ARBA" id="ARBA00022737"/>
    </source>
</evidence>
<dbReference type="Proteomes" id="UP000186698">
    <property type="component" value="Chromosome 9_10S"/>
</dbReference>
<dbReference type="AlphaFoldDB" id="A0A1L8EMS6"/>
<protein>
    <submittedName>
        <fullName evidence="11 12">Epsin-3</fullName>
    </submittedName>
</protein>
<keyword evidence="6" id="KW-0446">Lipid-binding</keyword>
<dbReference type="InterPro" id="IPR003903">
    <property type="entry name" value="UIM_dom"/>
</dbReference>
<reference evidence="11 12" key="1">
    <citation type="submission" date="2022-04" db="UniProtKB">
        <authorList>
            <consortium name="RefSeq"/>
        </authorList>
    </citation>
    <scope>IDENTIFICATION</scope>
    <source>
        <strain evidence="11 12">J_2021</strain>
        <tissue evidence="11 12">Erythrocytes</tissue>
    </source>
</reference>
<feature type="domain" description="ENTH" evidence="9">
    <location>
        <begin position="12"/>
        <end position="144"/>
    </location>
</feature>
<dbReference type="SUPFAM" id="SSF48464">
    <property type="entry name" value="ENTH/VHS domain"/>
    <property type="match status" value="1"/>
</dbReference>
<keyword evidence="5" id="KW-0677">Repeat</keyword>
<feature type="coiled-coil region" evidence="7">
    <location>
        <begin position="123"/>
        <end position="153"/>
    </location>
</feature>
<dbReference type="PROSITE" id="PS50330">
    <property type="entry name" value="UIM"/>
    <property type="match status" value="2"/>
</dbReference>
<dbReference type="Bgee" id="108702790">
    <property type="expression patterns" value="Expressed in stomach and 8 other cell types or tissues"/>
</dbReference>
<evidence type="ECO:0000313" key="14">
    <source>
        <dbReference type="Xenbase" id="XB-GENE-17345157"/>
    </source>
</evidence>
<dbReference type="PANTHER" id="PTHR12276:SF120">
    <property type="entry name" value="EPSIN-3"/>
    <property type="match status" value="1"/>
</dbReference>
<organism evidence="13">
    <name type="scientific">Xenopus laevis</name>
    <name type="common">African clawed frog</name>
    <dbReference type="NCBI Taxonomy" id="8355"/>
    <lineage>
        <taxon>Eukaryota</taxon>
        <taxon>Metazoa</taxon>
        <taxon>Chordata</taxon>
        <taxon>Craniata</taxon>
        <taxon>Vertebrata</taxon>
        <taxon>Euteleostomi</taxon>
        <taxon>Amphibia</taxon>
        <taxon>Batrachia</taxon>
        <taxon>Anura</taxon>
        <taxon>Pipoidea</taxon>
        <taxon>Pipidae</taxon>
        <taxon>Xenopodinae</taxon>
        <taxon>Xenopus</taxon>
        <taxon>Xenopus</taxon>
    </lineage>
</organism>
<dbReference type="InterPro" id="IPR008942">
    <property type="entry name" value="ENTH_VHS"/>
</dbReference>
<keyword evidence="10" id="KW-1185">Reference proteome</keyword>
<evidence type="ECO:0000256" key="6">
    <source>
        <dbReference type="ARBA" id="ARBA00023121"/>
    </source>
</evidence>
<dbReference type="RefSeq" id="XP_018093967.1">
    <property type="nucleotide sequence ID" value="XM_018238478.2"/>
</dbReference>
<dbReference type="GO" id="GO:0005768">
    <property type="term" value="C:endosome"/>
    <property type="evidence" value="ECO:0000318"/>
    <property type="project" value="GO_Central"/>
</dbReference>
<evidence type="ECO:0000259" key="9">
    <source>
        <dbReference type="PROSITE" id="PS50942"/>
    </source>
</evidence>